<evidence type="ECO:0000256" key="11">
    <source>
        <dbReference type="PROSITE-ProRule" id="PRU00284"/>
    </source>
</evidence>
<dbReference type="PROSITE" id="PS50112">
    <property type="entry name" value="PAS"/>
    <property type="match status" value="1"/>
</dbReference>
<keyword evidence="3" id="KW-0488">Methylation</keyword>
<proteinExistence type="inferred from homology"/>
<dbReference type="OrthoDB" id="266313at2"/>
<evidence type="ECO:0000256" key="12">
    <source>
        <dbReference type="SAM" id="Phobius"/>
    </source>
</evidence>
<reference evidence="17 18" key="1">
    <citation type="submission" date="2016-04" db="EMBL/GenBank/DDBJ databases">
        <title>Draft genome sequence of freshwater magnetotactic bacteria Magnetospirillum marisnigri SP-1 and Magnetospirillum moscoviense BB-1.</title>
        <authorList>
            <person name="Koziaeva V."/>
            <person name="Dziuba M.V."/>
            <person name="Ivanov T.M."/>
            <person name="Kuznetsov B."/>
            <person name="Grouzdev D.S."/>
        </authorList>
    </citation>
    <scope>NUCLEOTIDE SEQUENCE [LARGE SCALE GENOMIC DNA]</scope>
    <source>
        <strain evidence="17 18">BB-1</strain>
    </source>
</reference>
<feature type="domain" description="T-SNARE coiled-coil homology" evidence="15">
    <location>
        <begin position="456"/>
        <end position="518"/>
    </location>
</feature>
<dbReference type="PROSITE" id="PS50192">
    <property type="entry name" value="T_SNARE"/>
    <property type="match status" value="1"/>
</dbReference>
<dbReference type="RefSeq" id="WP_068503050.1">
    <property type="nucleotide sequence ID" value="NZ_LWQU01000163.1"/>
</dbReference>
<evidence type="ECO:0000259" key="14">
    <source>
        <dbReference type="PROSITE" id="PS50112"/>
    </source>
</evidence>
<gene>
    <name evidence="17" type="ORF">A6A05_03345</name>
</gene>
<sequence length="560" mass="59101">MRDNGPITNREVMMNDGEMLVSRTDAGGRIIFVNKAFIDISGFTEEELLGSPHNLVRHPHMPKEAFADLWQTIKTGKPWEGFVKNRTKNGDHYWVRANVTPVTENGQITGFVSIRSKPSREQVAAAEKLYADLREGRASGMVIKEGRAIRTGLAGGIARARNSVTGLMVLAMSVPVILTIVAAELVNLNMDAAGIGVIIAALVVAVGLGRALIGRINAPLNRMEGHFDALARGDFAHDITDEPVSEYQRLTALLRATKAKLGYSQLEKIEMDRQSELHRREALERVAVSLEGRVNGIVQQIQDSSESLLGNSQTLSGNADQTMVQAGSVTSMTGQVTANVQAVSAATQELSSSVDEIARQVSHAATISREAVEQANHTNRMVLSLSDAASRIGEVIGLINTIASQTNLLALNATIEAARAGEAGKGFAVVAGEVKSLANQTAKATQEIGQQIAAIQGETRQAVDAIQGITGTIQTINELSSAIAAAVEEQGAATSEIARSVAQAAAGTSAAADNVAVVANAAQETKVMADQVYGSADGLKNVSRQLAGEVTAFLSEIRAA</sequence>
<keyword evidence="9 11" id="KW-0807">Transducer</keyword>
<protein>
    <recommendedName>
        <fullName evidence="19">Chemotaxis protein</fullName>
    </recommendedName>
</protein>
<dbReference type="InterPro" id="IPR000014">
    <property type="entry name" value="PAS"/>
</dbReference>
<evidence type="ECO:0000313" key="17">
    <source>
        <dbReference type="EMBL" id="OAN47874.1"/>
    </source>
</evidence>
<evidence type="ECO:0000256" key="6">
    <source>
        <dbReference type="ARBA" id="ARBA00022692"/>
    </source>
</evidence>
<dbReference type="InterPro" id="IPR013655">
    <property type="entry name" value="PAS_fold_3"/>
</dbReference>
<dbReference type="Pfam" id="PF00015">
    <property type="entry name" value="MCPsignal"/>
    <property type="match status" value="1"/>
</dbReference>
<dbReference type="EMBL" id="LWQU01000163">
    <property type="protein sequence ID" value="OAN47874.1"/>
    <property type="molecule type" value="Genomic_DNA"/>
</dbReference>
<evidence type="ECO:0000256" key="4">
    <source>
        <dbReference type="ARBA" id="ARBA00022500"/>
    </source>
</evidence>
<evidence type="ECO:0000256" key="10">
    <source>
        <dbReference type="ARBA" id="ARBA00029447"/>
    </source>
</evidence>
<keyword evidence="6 12" id="KW-0812">Transmembrane</keyword>
<dbReference type="AlphaFoldDB" id="A0A178MIN9"/>
<dbReference type="STRING" id="1437059.A6A05_03345"/>
<dbReference type="Pfam" id="PF08447">
    <property type="entry name" value="PAS_3"/>
    <property type="match status" value="1"/>
</dbReference>
<dbReference type="FunFam" id="3.30.450.20:FF:000046">
    <property type="entry name" value="Aerotaxis sensor receptor"/>
    <property type="match status" value="1"/>
</dbReference>
<dbReference type="SMART" id="SM00283">
    <property type="entry name" value="MA"/>
    <property type="match status" value="1"/>
</dbReference>
<dbReference type="SUPFAM" id="SSF58104">
    <property type="entry name" value="Methyl-accepting chemotaxis protein (MCP) signaling domain"/>
    <property type="match status" value="1"/>
</dbReference>
<evidence type="ECO:0000256" key="9">
    <source>
        <dbReference type="ARBA" id="ARBA00023224"/>
    </source>
</evidence>
<evidence type="ECO:0000256" key="8">
    <source>
        <dbReference type="ARBA" id="ARBA00023136"/>
    </source>
</evidence>
<dbReference type="PROSITE" id="PS50885">
    <property type="entry name" value="HAMP"/>
    <property type="match status" value="1"/>
</dbReference>
<evidence type="ECO:0000256" key="3">
    <source>
        <dbReference type="ARBA" id="ARBA00022481"/>
    </source>
</evidence>
<evidence type="ECO:0000259" key="16">
    <source>
        <dbReference type="PROSITE" id="PS50885"/>
    </source>
</evidence>
<keyword evidence="18" id="KW-1185">Reference proteome</keyword>
<evidence type="ECO:0000256" key="7">
    <source>
        <dbReference type="ARBA" id="ARBA00022989"/>
    </source>
</evidence>
<comment type="subcellular location">
    <subcellularLocation>
        <location evidence="1">Cell inner membrane</location>
        <topology evidence="1">Multi-pass membrane protein</topology>
    </subcellularLocation>
</comment>
<name>A0A178MIN9_9PROT</name>
<organism evidence="17 18">
    <name type="scientific">Magnetospirillum moscoviense</name>
    <dbReference type="NCBI Taxonomy" id="1437059"/>
    <lineage>
        <taxon>Bacteria</taxon>
        <taxon>Pseudomonadati</taxon>
        <taxon>Pseudomonadota</taxon>
        <taxon>Alphaproteobacteria</taxon>
        <taxon>Rhodospirillales</taxon>
        <taxon>Rhodospirillaceae</taxon>
        <taxon>Magnetospirillum</taxon>
    </lineage>
</organism>
<keyword evidence="5" id="KW-0997">Cell inner membrane</keyword>
<feature type="transmembrane region" description="Helical" evidence="12">
    <location>
        <begin position="167"/>
        <end position="186"/>
    </location>
</feature>
<comment type="caution">
    <text evidence="17">The sequence shown here is derived from an EMBL/GenBank/DDBJ whole genome shotgun (WGS) entry which is preliminary data.</text>
</comment>
<dbReference type="Gene3D" id="3.30.450.20">
    <property type="entry name" value="PAS domain"/>
    <property type="match status" value="1"/>
</dbReference>
<feature type="domain" description="PAS" evidence="14">
    <location>
        <begin position="25"/>
        <end position="50"/>
    </location>
</feature>
<dbReference type="GO" id="GO:0005886">
    <property type="term" value="C:plasma membrane"/>
    <property type="evidence" value="ECO:0007669"/>
    <property type="project" value="UniProtKB-SubCell"/>
</dbReference>
<keyword evidence="8 12" id="KW-0472">Membrane</keyword>
<keyword evidence="2" id="KW-1003">Cell membrane</keyword>
<accession>A0A178MIN9</accession>
<dbReference type="PANTHER" id="PTHR32089">
    <property type="entry name" value="METHYL-ACCEPTING CHEMOTAXIS PROTEIN MCPB"/>
    <property type="match status" value="1"/>
</dbReference>
<dbReference type="NCBIfam" id="TIGR00229">
    <property type="entry name" value="sensory_box"/>
    <property type="match status" value="1"/>
</dbReference>
<evidence type="ECO:0000259" key="13">
    <source>
        <dbReference type="PROSITE" id="PS50111"/>
    </source>
</evidence>
<evidence type="ECO:0000256" key="1">
    <source>
        <dbReference type="ARBA" id="ARBA00004429"/>
    </source>
</evidence>
<dbReference type="CDD" id="cd00130">
    <property type="entry name" value="PAS"/>
    <property type="match status" value="1"/>
</dbReference>
<dbReference type="Gene3D" id="1.10.287.950">
    <property type="entry name" value="Methyl-accepting chemotaxis protein"/>
    <property type="match status" value="1"/>
</dbReference>
<dbReference type="InterPro" id="IPR004089">
    <property type="entry name" value="MCPsignal_dom"/>
</dbReference>
<dbReference type="SUPFAM" id="SSF55785">
    <property type="entry name" value="PYP-like sensor domain (PAS domain)"/>
    <property type="match status" value="1"/>
</dbReference>
<evidence type="ECO:0000259" key="15">
    <source>
        <dbReference type="PROSITE" id="PS50192"/>
    </source>
</evidence>
<feature type="transmembrane region" description="Helical" evidence="12">
    <location>
        <begin position="192"/>
        <end position="213"/>
    </location>
</feature>
<dbReference type="PROSITE" id="PS50111">
    <property type="entry name" value="CHEMOTAXIS_TRANSDUC_2"/>
    <property type="match status" value="1"/>
</dbReference>
<comment type="similarity">
    <text evidence="10">Belongs to the methyl-accepting chemotaxis (MCP) protein family.</text>
</comment>
<evidence type="ECO:0000256" key="2">
    <source>
        <dbReference type="ARBA" id="ARBA00022475"/>
    </source>
</evidence>
<dbReference type="Gene3D" id="6.10.340.10">
    <property type="match status" value="1"/>
</dbReference>
<dbReference type="InterPro" id="IPR035965">
    <property type="entry name" value="PAS-like_dom_sf"/>
</dbReference>
<dbReference type="InterPro" id="IPR000727">
    <property type="entry name" value="T_SNARE_dom"/>
</dbReference>
<keyword evidence="4" id="KW-0145">Chemotaxis</keyword>
<feature type="domain" description="HAMP" evidence="16">
    <location>
        <begin position="214"/>
        <end position="266"/>
    </location>
</feature>
<dbReference type="InterPro" id="IPR003660">
    <property type="entry name" value="HAMP_dom"/>
</dbReference>
<feature type="domain" description="Methyl-accepting transducer" evidence="13">
    <location>
        <begin position="297"/>
        <end position="540"/>
    </location>
</feature>
<dbReference type="GO" id="GO:0007165">
    <property type="term" value="P:signal transduction"/>
    <property type="evidence" value="ECO:0007669"/>
    <property type="project" value="UniProtKB-KW"/>
</dbReference>
<dbReference type="PANTHER" id="PTHR32089:SF112">
    <property type="entry name" value="LYSOZYME-LIKE PROTEIN-RELATED"/>
    <property type="match status" value="1"/>
</dbReference>
<dbReference type="Proteomes" id="UP000078543">
    <property type="component" value="Unassembled WGS sequence"/>
</dbReference>
<evidence type="ECO:0000313" key="18">
    <source>
        <dbReference type="Proteomes" id="UP000078543"/>
    </source>
</evidence>
<keyword evidence="7 12" id="KW-1133">Transmembrane helix</keyword>
<evidence type="ECO:0000256" key="5">
    <source>
        <dbReference type="ARBA" id="ARBA00022519"/>
    </source>
</evidence>
<dbReference type="GO" id="GO:0006935">
    <property type="term" value="P:chemotaxis"/>
    <property type="evidence" value="ECO:0007669"/>
    <property type="project" value="UniProtKB-KW"/>
</dbReference>
<evidence type="ECO:0008006" key="19">
    <source>
        <dbReference type="Google" id="ProtNLM"/>
    </source>
</evidence>